<evidence type="ECO:0008006" key="3">
    <source>
        <dbReference type="Google" id="ProtNLM"/>
    </source>
</evidence>
<dbReference type="InterPro" id="IPR052709">
    <property type="entry name" value="Transposase-MT_Hybrid"/>
</dbReference>
<proteinExistence type="predicted"/>
<dbReference type="PANTHER" id="PTHR46060">
    <property type="entry name" value="MARINER MOS1 TRANSPOSASE-LIKE PROTEIN"/>
    <property type="match status" value="1"/>
</dbReference>
<evidence type="ECO:0000313" key="2">
    <source>
        <dbReference type="Proteomes" id="UP000325440"/>
    </source>
</evidence>
<dbReference type="Proteomes" id="UP000325440">
    <property type="component" value="Unassembled WGS sequence"/>
</dbReference>
<dbReference type="EMBL" id="CABPRJ010000285">
    <property type="protein sequence ID" value="VVC27606.1"/>
    <property type="molecule type" value="Genomic_DNA"/>
</dbReference>
<reference evidence="1 2" key="1">
    <citation type="submission" date="2019-08" db="EMBL/GenBank/DDBJ databases">
        <authorList>
            <person name="Alioto T."/>
            <person name="Alioto T."/>
            <person name="Gomez Garrido J."/>
        </authorList>
    </citation>
    <scope>NUCLEOTIDE SEQUENCE [LARGE SCALE GENOMIC DNA]</scope>
</reference>
<name>A0A5E4MEC3_9HEMI</name>
<dbReference type="AlphaFoldDB" id="A0A5E4MEC3"/>
<protein>
    <recommendedName>
        <fullName evidence="3">Mariner Mos1 transposase</fullName>
    </recommendedName>
</protein>
<dbReference type="OrthoDB" id="6606528at2759"/>
<gene>
    <name evidence="1" type="ORF">CINCED_3A008797</name>
</gene>
<accession>A0A5E4MEC3</accession>
<keyword evidence="2" id="KW-1185">Reference proteome</keyword>
<sequence length="92" mass="11124">MLHRSSNPTLKHSNGMSYPTRRIVHTLRHPITLFRSMQHSLADQHFSNYEEVKNWIDSWILEKPAEFFRKGIRELPDKWEKFIASDGQYFEY</sequence>
<dbReference type="PANTHER" id="PTHR46060:SF1">
    <property type="entry name" value="MARINER MOS1 TRANSPOSASE-LIKE PROTEIN"/>
    <property type="match status" value="1"/>
</dbReference>
<evidence type="ECO:0000313" key="1">
    <source>
        <dbReference type="EMBL" id="VVC27606.1"/>
    </source>
</evidence>
<dbReference type="InterPro" id="IPR036397">
    <property type="entry name" value="RNaseH_sf"/>
</dbReference>
<dbReference type="GO" id="GO:0003676">
    <property type="term" value="F:nucleic acid binding"/>
    <property type="evidence" value="ECO:0007669"/>
    <property type="project" value="InterPro"/>
</dbReference>
<dbReference type="Gene3D" id="3.30.420.10">
    <property type="entry name" value="Ribonuclease H-like superfamily/Ribonuclease H"/>
    <property type="match status" value="1"/>
</dbReference>
<organism evidence="1 2">
    <name type="scientific">Cinara cedri</name>
    <dbReference type="NCBI Taxonomy" id="506608"/>
    <lineage>
        <taxon>Eukaryota</taxon>
        <taxon>Metazoa</taxon>
        <taxon>Ecdysozoa</taxon>
        <taxon>Arthropoda</taxon>
        <taxon>Hexapoda</taxon>
        <taxon>Insecta</taxon>
        <taxon>Pterygota</taxon>
        <taxon>Neoptera</taxon>
        <taxon>Paraneoptera</taxon>
        <taxon>Hemiptera</taxon>
        <taxon>Sternorrhyncha</taxon>
        <taxon>Aphidomorpha</taxon>
        <taxon>Aphidoidea</taxon>
        <taxon>Aphididae</taxon>
        <taxon>Lachninae</taxon>
        <taxon>Cinara</taxon>
    </lineage>
</organism>